<dbReference type="KEGG" id="gms:SOIL9_68450"/>
<organism evidence="3 4">
    <name type="scientific">Gemmata massiliana</name>
    <dbReference type="NCBI Taxonomy" id="1210884"/>
    <lineage>
        <taxon>Bacteria</taxon>
        <taxon>Pseudomonadati</taxon>
        <taxon>Planctomycetota</taxon>
        <taxon>Planctomycetia</taxon>
        <taxon>Gemmatales</taxon>
        <taxon>Gemmataceae</taxon>
        <taxon>Gemmata</taxon>
    </lineage>
</organism>
<dbReference type="AlphaFoldDB" id="A0A6P2CPV6"/>
<keyword evidence="2" id="KW-1133">Transmembrane helix</keyword>
<evidence type="ECO:0000313" key="3">
    <source>
        <dbReference type="EMBL" id="VTR90869.1"/>
    </source>
</evidence>
<feature type="region of interest" description="Disordered" evidence="1">
    <location>
        <begin position="217"/>
        <end position="263"/>
    </location>
</feature>
<sequence>MIRYRCPHCAALTVAHERRIGQSSVCKACLKPHQIPADPTLWLSETGELLNPPAAAIPVDIRPASISEIELPAVPFEIAETNVEPVAVVDTPPPLRIHENEITETEVESVVEPAAPVAEEPSEPFVQAPEAALGLAEDTDPIEEPSEPFVPESEAHVPEPIRVNVEREPEVTRTEPPASTPIVFAPEPVAPEPIAPRVMHPIEREPWAEPVAVQKPEPEPVRAVATAPPPPQPARNLPAPAPTPAPRTAERTPPPVARDATPVPPRITIAEPVQLQTQVDITVALTAALSSRMRPPPAPRRDLRPSTAAWMLLTGAGVACVLVALFGDADLRWAALAIGATQILIGYVWIVRMTHARDPQRGLLCAIPPVTLFYLMQHKYARLRPLRFVLTGAVLAGLSAAVPALANLTQPLIAKKDPPPAQEPATSKLAQLRMFRDQRAYDSLIKLLDVLVKTDPIRSVDAKDRDELVTELKALCQHQFTDVRTAALAALFRWDPDPNAASARELCLAAIRSPTQGERVNALELLPRWKDAESARAAQSLIGRSNQETSKAKIALQNIGGQPAEQAALALLKRSDDQATRLLAIEILGTVGGAESMAELRVYATATDDPRVRDRALSMAAVIEDRVRKPTP</sequence>
<gene>
    <name evidence="3" type="ORF">SOIL9_68450</name>
</gene>
<dbReference type="InterPro" id="IPR016024">
    <property type="entry name" value="ARM-type_fold"/>
</dbReference>
<feature type="transmembrane region" description="Helical" evidence="2">
    <location>
        <begin position="308"/>
        <end position="327"/>
    </location>
</feature>
<dbReference type="InterPro" id="IPR011989">
    <property type="entry name" value="ARM-like"/>
</dbReference>
<dbReference type="RefSeq" id="WP_162665946.1">
    <property type="nucleotide sequence ID" value="NZ_LR593886.1"/>
</dbReference>
<keyword evidence="2" id="KW-0472">Membrane</keyword>
<evidence type="ECO:0000256" key="2">
    <source>
        <dbReference type="SAM" id="Phobius"/>
    </source>
</evidence>
<evidence type="ECO:0000313" key="4">
    <source>
        <dbReference type="Proteomes" id="UP000464178"/>
    </source>
</evidence>
<dbReference type="SUPFAM" id="SSF48371">
    <property type="entry name" value="ARM repeat"/>
    <property type="match status" value="1"/>
</dbReference>
<dbReference type="Gene3D" id="1.25.10.10">
    <property type="entry name" value="Leucine-rich Repeat Variant"/>
    <property type="match status" value="1"/>
</dbReference>
<evidence type="ECO:0000256" key="1">
    <source>
        <dbReference type="SAM" id="MobiDB-lite"/>
    </source>
</evidence>
<feature type="transmembrane region" description="Helical" evidence="2">
    <location>
        <begin position="386"/>
        <end position="406"/>
    </location>
</feature>
<name>A0A6P2CPV6_9BACT</name>
<accession>A0A6P2CPV6</accession>
<keyword evidence="4" id="KW-1185">Reference proteome</keyword>
<dbReference type="EMBL" id="LR593886">
    <property type="protein sequence ID" value="VTR90869.1"/>
    <property type="molecule type" value="Genomic_DNA"/>
</dbReference>
<keyword evidence="2" id="KW-0812">Transmembrane</keyword>
<protein>
    <submittedName>
        <fullName evidence="3">Uncharacterized protein</fullName>
    </submittedName>
</protein>
<proteinExistence type="predicted"/>
<reference evidence="3 4" key="1">
    <citation type="submission" date="2019-05" db="EMBL/GenBank/DDBJ databases">
        <authorList>
            <consortium name="Science for Life Laboratories"/>
        </authorList>
    </citation>
    <scope>NUCLEOTIDE SEQUENCE [LARGE SCALE GENOMIC DNA]</scope>
    <source>
        <strain evidence="3">Soil9</strain>
    </source>
</reference>
<dbReference type="Proteomes" id="UP000464178">
    <property type="component" value="Chromosome"/>
</dbReference>
<feature type="transmembrane region" description="Helical" evidence="2">
    <location>
        <begin position="333"/>
        <end position="351"/>
    </location>
</feature>
<feature type="compositionally biased region" description="Pro residues" evidence="1">
    <location>
        <begin position="227"/>
        <end position="245"/>
    </location>
</feature>